<name>A0A7J0BNE5_9BACT</name>
<evidence type="ECO:0000313" key="2">
    <source>
        <dbReference type="Proteomes" id="UP000503840"/>
    </source>
</evidence>
<dbReference type="EMBL" id="BLVO01000016">
    <property type="protein sequence ID" value="GFM34544.1"/>
    <property type="molecule type" value="Genomic_DNA"/>
</dbReference>
<protein>
    <submittedName>
        <fullName evidence="1">Uncharacterized protein</fullName>
    </submittedName>
</protein>
<gene>
    <name evidence="1" type="ORF">DSM101010T_29090</name>
</gene>
<dbReference type="AlphaFoldDB" id="A0A7J0BNE5"/>
<evidence type="ECO:0000313" key="1">
    <source>
        <dbReference type="EMBL" id="GFM34544.1"/>
    </source>
</evidence>
<organism evidence="1 2">
    <name type="scientific">Desulfovibrio subterraneus</name>
    <dbReference type="NCBI Taxonomy" id="2718620"/>
    <lineage>
        <taxon>Bacteria</taxon>
        <taxon>Pseudomonadati</taxon>
        <taxon>Thermodesulfobacteriota</taxon>
        <taxon>Desulfovibrionia</taxon>
        <taxon>Desulfovibrionales</taxon>
        <taxon>Desulfovibrionaceae</taxon>
        <taxon>Desulfovibrio</taxon>
    </lineage>
</organism>
<keyword evidence="2" id="KW-1185">Reference proteome</keyword>
<reference evidence="1 2" key="1">
    <citation type="submission" date="2020-05" db="EMBL/GenBank/DDBJ databases">
        <title>Draft genome sequence of Desulfovibrio sp. strain HN2T.</title>
        <authorList>
            <person name="Ueno A."/>
            <person name="Tamazawa S."/>
            <person name="Tamamura S."/>
            <person name="Murakami T."/>
            <person name="Kiyama T."/>
            <person name="Inomata H."/>
            <person name="Amano Y."/>
            <person name="Miyakawa K."/>
            <person name="Tamaki H."/>
            <person name="Naganuma T."/>
            <person name="Kaneko K."/>
        </authorList>
    </citation>
    <scope>NUCLEOTIDE SEQUENCE [LARGE SCALE GENOMIC DNA]</scope>
    <source>
        <strain evidence="1 2">HN2</strain>
    </source>
</reference>
<sequence>MISSNVAGFEASLAGRCPMCRNVDTFRHWYEGFFMEKLQKEALQVTKEIVVKFIETGRVSPQNITEIFPAVYDVVLGTLDGSAAADAADEEN</sequence>
<accession>A0A7J0BNE5</accession>
<dbReference type="Proteomes" id="UP000503840">
    <property type="component" value="Unassembled WGS sequence"/>
</dbReference>
<proteinExistence type="predicted"/>
<comment type="caution">
    <text evidence="1">The sequence shown here is derived from an EMBL/GenBank/DDBJ whole genome shotgun (WGS) entry which is preliminary data.</text>
</comment>